<name>A0A934RRU8_9BACT</name>
<evidence type="ECO:0000313" key="7">
    <source>
        <dbReference type="Proteomes" id="UP000604083"/>
    </source>
</evidence>
<gene>
    <name evidence="6" type="ORF">JIN78_07370</name>
</gene>
<sequence length="279" mass="30316">MKASHPSFILGSFLTLPLAAEPLVLIASQDSDVYGFTGRPTSSLTTLGVSNSGPGEPHSQRSLLQFDFTDLFLRGAEVGRATLRLYLTEPDPERGTLLPGVVEILRQNTAWTESGLTWPHLDAVESHGSFYVAAEQADSWVEFDLTSLVKVWVSGESANHGLQLRAKDLEGPSATEASLNLTFLSREVPGYAPQLVIEAAAPEPPQLTLQPTGDTLTLFWPADSPWTLQTSPDLSPLSWQTVEATPTTNGDRHELTLPRPDGTRFYRLQAPATPDDPQS</sequence>
<dbReference type="Proteomes" id="UP000604083">
    <property type="component" value="Unassembled WGS sequence"/>
</dbReference>
<reference evidence="6" key="1">
    <citation type="submission" date="2021-01" db="EMBL/GenBank/DDBJ databases">
        <title>Modified the classification status of verrucomicrobia.</title>
        <authorList>
            <person name="Feng X."/>
        </authorList>
    </citation>
    <scope>NUCLEOTIDE SEQUENCE</scope>
    <source>
        <strain evidence="6">KCTC 12986</strain>
    </source>
</reference>
<dbReference type="NCBIfam" id="NF033679">
    <property type="entry name" value="DNRLRE_dom"/>
    <property type="match status" value="1"/>
</dbReference>
<feature type="domain" description="Carbohydrate-binding module family 96" evidence="5">
    <location>
        <begin position="43"/>
        <end position="198"/>
    </location>
</feature>
<evidence type="ECO:0000256" key="3">
    <source>
        <dbReference type="ARBA" id="ARBA00022729"/>
    </source>
</evidence>
<comment type="subcellular location">
    <subcellularLocation>
        <location evidence="1">Secreted</location>
    </subcellularLocation>
</comment>
<organism evidence="6 7">
    <name type="scientific">Roseibacillus ishigakijimensis</name>
    <dbReference type="NCBI Taxonomy" id="454146"/>
    <lineage>
        <taxon>Bacteria</taxon>
        <taxon>Pseudomonadati</taxon>
        <taxon>Verrucomicrobiota</taxon>
        <taxon>Verrucomicrobiia</taxon>
        <taxon>Verrucomicrobiales</taxon>
        <taxon>Verrucomicrobiaceae</taxon>
        <taxon>Roseibacillus</taxon>
    </lineage>
</organism>
<evidence type="ECO:0000313" key="6">
    <source>
        <dbReference type="EMBL" id="MBK1833874.1"/>
    </source>
</evidence>
<dbReference type="EMBL" id="JAENIO010000014">
    <property type="protein sequence ID" value="MBK1833874.1"/>
    <property type="molecule type" value="Genomic_DNA"/>
</dbReference>
<feature type="region of interest" description="Disordered" evidence="4">
    <location>
        <begin position="244"/>
        <end position="279"/>
    </location>
</feature>
<protein>
    <submittedName>
        <fullName evidence="6">DNRLRE domain-containing protein</fullName>
    </submittedName>
</protein>
<dbReference type="AlphaFoldDB" id="A0A934RRU8"/>
<dbReference type="GO" id="GO:0005576">
    <property type="term" value="C:extracellular region"/>
    <property type="evidence" value="ECO:0007669"/>
    <property type="project" value="UniProtKB-SubCell"/>
</dbReference>
<evidence type="ECO:0000259" key="5">
    <source>
        <dbReference type="Pfam" id="PF24517"/>
    </source>
</evidence>
<evidence type="ECO:0000256" key="1">
    <source>
        <dbReference type="ARBA" id="ARBA00004613"/>
    </source>
</evidence>
<proteinExistence type="predicted"/>
<comment type="caution">
    <text evidence="6">The sequence shown here is derived from an EMBL/GenBank/DDBJ whole genome shotgun (WGS) entry which is preliminary data.</text>
</comment>
<dbReference type="InterPro" id="IPR055372">
    <property type="entry name" value="CBM96"/>
</dbReference>
<accession>A0A934RRU8</accession>
<keyword evidence="2" id="KW-0964">Secreted</keyword>
<evidence type="ECO:0000256" key="2">
    <source>
        <dbReference type="ARBA" id="ARBA00022525"/>
    </source>
</evidence>
<keyword evidence="3" id="KW-0732">Signal</keyword>
<feature type="compositionally biased region" description="Basic and acidic residues" evidence="4">
    <location>
        <begin position="250"/>
        <end position="264"/>
    </location>
</feature>
<keyword evidence="7" id="KW-1185">Reference proteome</keyword>
<dbReference type="Gene3D" id="2.60.120.970">
    <property type="match status" value="1"/>
</dbReference>
<dbReference type="RefSeq" id="WP_200391307.1">
    <property type="nucleotide sequence ID" value="NZ_JAENIO010000014.1"/>
</dbReference>
<dbReference type="Pfam" id="PF24517">
    <property type="entry name" value="CBM96"/>
    <property type="match status" value="1"/>
</dbReference>
<evidence type="ECO:0000256" key="4">
    <source>
        <dbReference type="SAM" id="MobiDB-lite"/>
    </source>
</evidence>